<feature type="transmembrane region" description="Helical" evidence="10">
    <location>
        <begin position="277"/>
        <end position="303"/>
    </location>
</feature>
<keyword evidence="8 10" id="KW-0472">Membrane</keyword>
<evidence type="ECO:0000256" key="8">
    <source>
        <dbReference type="ARBA" id="ARBA00023136"/>
    </source>
</evidence>
<feature type="transmembrane region" description="Helical" evidence="10">
    <location>
        <begin position="649"/>
        <end position="671"/>
    </location>
</feature>
<evidence type="ECO:0000313" key="12">
    <source>
        <dbReference type="Proteomes" id="UP000749293"/>
    </source>
</evidence>
<protein>
    <submittedName>
        <fullName evidence="11">Oligopeptide transporter</fullName>
    </submittedName>
</protein>
<dbReference type="AlphaFoldDB" id="A0A9P5D4L9"/>
<feature type="transmembrane region" description="Helical" evidence="10">
    <location>
        <begin position="726"/>
        <end position="749"/>
    </location>
</feature>
<evidence type="ECO:0000256" key="10">
    <source>
        <dbReference type="SAM" id="Phobius"/>
    </source>
</evidence>
<evidence type="ECO:0000256" key="1">
    <source>
        <dbReference type="ARBA" id="ARBA00004141"/>
    </source>
</evidence>
<feature type="transmembrane region" description="Helical" evidence="10">
    <location>
        <begin position="81"/>
        <end position="100"/>
    </location>
</feature>
<dbReference type="InterPro" id="IPR004648">
    <property type="entry name" value="Oligpept_transpt"/>
</dbReference>
<gene>
    <name evidence="11" type="ORF">GMORB2_1458</name>
</gene>
<dbReference type="RefSeq" id="XP_035324864.1">
    <property type="nucleotide sequence ID" value="XM_035463440.1"/>
</dbReference>
<feature type="transmembrane region" description="Helical" evidence="10">
    <location>
        <begin position="315"/>
        <end position="341"/>
    </location>
</feature>
<feature type="transmembrane region" description="Helical" evidence="10">
    <location>
        <begin position="409"/>
        <end position="432"/>
    </location>
</feature>
<comment type="caution">
    <text evidence="11">The sequence shown here is derived from an EMBL/GenBank/DDBJ whole genome shotgun (WGS) entry which is preliminary data.</text>
</comment>
<keyword evidence="7 10" id="KW-1133">Transmembrane helix</keyword>
<organism evidence="11 12">
    <name type="scientific">Geosmithia morbida</name>
    <dbReference type="NCBI Taxonomy" id="1094350"/>
    <lineage>
        <taxon>Eukaryota</taxon>
        <taxon>Fungi</taxon>
        <taxon>Dikarya</taxon>
        <taxon>Ascomycota</taxon>
        <taxon>Pezizomycotina</taxon>
        <taxon>Sordariomycetes</taxon>
        <taxon>Hypocreomycetidae</taxon>
        <taxon>Hypocreales</taxon>
        <taxon>Bionectriaceae</taxon>
        <taxon>Geosmithia</taxon>
    </lineage>
</organism>
<evidence type="ECO:0000256" key="6">
    <source>
        <dbReference type="ARBA" id="ARBA00022927"/>
    </source>
</evidence>
<feature type="transmembrane region" description="Helical" evidence="10">
    <location>
        <begin position="190"/>
        <end position="210"/>
    </location>
</feature>
<feature type="transmembrane region" description="Helical" evidence="10">
    <location>
        <begin position="487"/>
        <end position="511"/>
    </location>
</feature>
<evidence type="ECO:0000256" key="9">
    <source>
        <dbReference type="SAM" id="MobiDB-lite"/>
    </source>
</evidence>
<proteinExistence type="inferred from homology"/>
<keyword evidence="3" id="KW-0813">Transport</keyword>
<dbReference type="GeneID" id="55967688"/>
<dbReference type="EMBL" id="JAANYQ010000002">
    <property type="protein sequence ID" value="KAF4126212.1"/>
    <property type="molecule type" value="Genomic_DNA"/>
</dbReference>
<evidence type="ECO:0000256" key="2">
    <source>
        <dbReference type="ARBA" id="ARBA00008807"/>
    </source>
</evidence>
<accession>A0A9P5D4L9</accession>
<feature type="transmembrane region" description="Helical" evidence="10">
    <location>
        <begin position="252"/>
        <end position="271"/>
    </location>
</feature>
<feature type="transmembrane region" description="Helical" evidence="10">
    <location>
        <begin position="462"/>
        <end position="481"/>
    </location>
</feature>
<evidence type="ECO:0000313" key="11">
    <source>
        <dbReference type="EMBL" id="KAF4126212.1"/>
    </source>
</evidence>
<feature type="transmembrane region" description="Helical" evidence="10">
    <location>
        <begin position="691"/>
        <end position="714"/>
    </location>
</feature>
<dbReference type="NCBIfam" id="TIGR00728">
    <property type="entry name" value="OPT_sfam"/>
    <property type="match status" value="1"/>
</dbReference>
<evidence type="ECO:0000256" key="7">
    <source>
        <dbReference type="ARBA" id="ARBA00022989"/>
    </source>
</evidence>
<feature type="transmembrane region" description="Helical" evidence="10">
    <location>
        <begin position="107"/>
        <end position="127"/>
    </location>
</feature>
<feature type="region of interest" description="Disordered" evidence="9">
    <location>
        <begin position="1"/>
        <end position="55"/>
    </location>
</feature>
<dbReference type="InterPro" id="IPR004813">
    <property type="entry name" value="OPT"/>
</dbReference>
<dbReference type="Pfam" id="PF03169">
    <property type="entry name" value="OPT"/>
    <property type="match status" value="1"/>
</dbReference>
<name>A0A9P5D4L9_9HYPO</name>
<sequence>MTKSDETIDAVLVGADEPFQNPTAPENDLEKPPFILTTKGRGGQDGEEAIPDDDPRVRDIPPYVRRVVSLTDDPELPTLTFRYFVLTIIFVSPGAFLSMMSHFRTTYAPYSVFFVQIASSYAGVWMAKYTPAWTVKIPLTPWKFSLNPGPFSVKEHVLITISAASGATYNLGYAPVSMAELYFGQKVHPAVAIFFMWGIVWTGYSFAAIARQFLIYDPQFPWFTSLCQTALFETQKQQRENPTALSRKQTRVFFIVLIAVILWQFLPEYVFPMLGSLAFLCWVAPHNSVANFVGAGYGGMGFLNLSLDWSSLSSFYNLFLTPWWTQVVMFSGYALACWVLLPAAKYGGLGEWNLQLMSNRPFLKNGTEYPINSILTPDISFNETAYEEFGPPYVSTQVLWTMFFDYASYASGLVWMLVFGWKQVSTAVVNLYERIRHKDAKISEQYGDQLSIIQRSYNEVPFWWFATLFLASFVALITIVATDSLYIPVFTYFVAIATGAIIVLPLGYLYALSNYQLPIGTTNELLYGLMVNAVSGHKNPVGASVYGSIAGNAWYRAQLNLQDMKIGHYMHIPPKAVFFSQVFGSFIGIPINYGVVRWVLDTKFDYLTGAKEDPTHQWTAQDLTSNLTMGVQYVLIGPRRLFQMHIYKYVPYGFLLGALAPLVLFTLQRFFPRLKWRLLNTTIFCSTMSSFYGNISTGYTSAFIGGFVVMFWAYRYRYDVWARWNYILAAAFDAGFNFNMLLIFLFFGAGKIIKMPYWWGNNEQSSERCFALDSD</sequence>
<evidence type="ECO:0000256" key="5">
    <source>
        <dbReference type="ARBA" id="ARBA00022856"/>
    </source>
</evidence>
<keyword evidence="12" id="KW-1185">Reference proteome</keyword>
<dbReference type="Proteomes" id="UP000749293">
    <property type="component" value="Unassembled WGS sequence"/>
</dbReference>
<evidence type="ECO:0000256" key="4">
    <source>
        <dbReference type="ARBA" id="ARBA00022692"/>
    </source>
</evidence>
<reference evidence="11" key="1">
    <citation type="submission" date="2020-03" db="EMBL/GenBank/DDBJ databases">
        <title>Site-based positive gene gene selection in Geosmithia morbida across the United States reveals a broad range of putative effectors and factors for local host and environmental adapation.</title>
        <authorList>
            <person name="Onufrak A."/>
            <person name="Murdoch R.W."/>
            <person name="Gazis R."/>
            <person name="Huff M."/>
            <person name="Staton M."/>
            <person name="Klingeman W."/>
            <person name="Hadziabdic D."/>
        </authorList>
    </citation>
    <scope>NUCLEOTIDE SEQUENCE</scope>
    <source>
        <strain evidence="11">1262</strain>
    </source>
</reference>
<comment type="similarity">
    <text evidence="2">Belongs to the oligopeptide OPT transporter family.</text>
</comment>
<dbReference type="OrthoDB" id="9986677at2759"/>
<keyword evidence="4 10" id="KW-0812">Transmembrane</keyword>
<evidence type="ECO:0000256" key="3">
    <source>
        <dbReference type="ARBA" id="ARBA00022448"/>
    </source>
</evidence>
<dbReference type="GO" id="GO:0016020">
    <property type="term" value="C:membrane"/>
    <property type="evidence" value="ECO:0007669"/>
    <property type="project" value="UniProtKB-SubCell"/>
</dbReference>
<dbReference type="GO" id="GO:0015031">
    <property type="term" value="P:protein transport"/>
    <property type="evidence" value="ECO:0007669"/>
    <property type="project" value="UniProtKB-KW"/>
</dbReference>
<dbReference type="GO" id="GO:0035673">
    <property type="term" value="F:oligopeptide transmembrane transporter activity"/>
    <property type="evidence" value="ECO:0007669"/>
    <property type="project" value="InterPro"/>
</dbReference>
<keyword evidence="6" id="KW-0653">Protein transport</keyword>
<keyword evidence="5" id="KW-0571">Peptide transport</keyword>
<dbReference type="PANTHER" id="PTHR22601">
    <property type="entry name" value="ISP4 LIKE PROTEIN"/>
    <property type="match status" value="1"/>
</dbReference>
<comment type="subcellular location">
    <subcellularLocation>
        <location evidence="1">Membrane</location>
        <topology evidence="1">Multi-pass membrane protein</topology>
    </subcellularLocation>
</comment>